<evidence type="ECO:0000313" key="3">
    <source>
        <dbReference type="EMBL" id="MFC6764578.1"/>
    </source>
</evidence>
<protein>
    <submittedName>
        <fullName evidence="3">Rhodanese-like domain-containing protein</fullName>
    </submittedName>
</protein>
<dbReference type="RefSeq" id="WP_273737638.1">
    <property type="nucleotide sequence ID" value="NZ_JAQIVI010000091.1"/>
</dbReference>
<comment type="caution">
    <text evidence="3">The sequence shown here is derived from an EMBL/GenBank/DDBJ whole genome shotgun (WGS) entry which is preliminary data.</text>
</comment>
<evidence type="ECO:0000256" key="1">
    <source>
        <dbReference type="SAM" id="MobiDB-lite"/>
    </source>
</evidence>
<dbReference type="PROSITE" id="PS50206">
    <property type="entry name" value="RHODANESE_3"/>
    <property type="match status" value="1"/>
</dbReference>
<dbReference type="Proteomes" id="UP001596383">
    <property type="component" value="Unassembled WGS sequence"/>
</dbReference>
<organism evidence="3 4">
    <name type="scientific">Natrinema soli</name>
    <dbReference type="NCBI Taxonomy" id="1930624"/>
    <lineage>
        <taxon>Archaea</taxon>
        <taxon>Methanobacteriati</taxon>
        <taxon>Methanobacteriota</taxon>
        <taxon>Stenosarchaea group</taxon>
        <taxon>Halobacteria</taxon>
        <taxon>Halobacteriales</taxon>
        <taxon>Natrialbaceae</taxon>
        <taxon>Natrinema</taxon>
    </lineage>
</organism>
<dbReference type="SUPFAM" id="SSF52821">
    <property type="entry name" value="Rhodanese/Cell cycle control phosphatase"/>
    <property type="match status" value="1"/>
</dbReference>
<feature type="domain" description="Rhodanese" evidence="2">
    <location>
        <begin position="15"/>
        <end position="107"/>
    </location>
</feature>
<name>A0ABD5SHQ0_9EURY</name>
<keyword evidence="4" id="KW-1185">Reference proteome</keyword>
<dbReference type="InterPro" id="IPR050229">
    <property type="entry name" value="GlpE_sulfurtransferase"/>
</dbReference>
<feature type="region of interest" description="Disordered" evidence="1">
    <location>
        <begin position="82"/>
        <end position="107"/>
    </location>
</feature>
<gene>
    <name evidence="3" type="ORF">ACFQE6_05895</name>
</gene>
<dbReference type="Pfam" id="PF00581">
    <property type="entry name" value="Rhodanese"/>
    <property type="match status" value="1"/>
</dbReference>
<reference evidence="3 4" key="1">
    <citation type="journal article" date="2019" name="Int. J. Syst. Evol. Microbiol.">
        <title>The Global Catalogue of Microorganisms (GCM) 10K type strain sequencing project: providing services to taxonomists for standard genome sequencing and annotation.</title>
        <authorList>
            <consortium name="The Broad Institute Genomics Platform"/>
            <consortium name="The Broad Institute Genome Sequencing Center for Infectious Disease"/>
            <person name="Wu L."/>
            <person name="Ma J."/>
        </authorList>
    </citation>
    <scope>NUCLEOTIDE SEQUENCE [LARGE SCALE GENOMIC DNA]</scope>
    <source>
        <strain evidence="3 4">LMG 29247</strain>
    </source>
</reference>
<evidence type="ECO:0000259" key="2">
    <source>
        <dbReference type="PROSITE" id="PS50206"/>
    </source>
</evidence>
<dbReference type="EMBL" id="JBHSWV010000091">
    <property type="protein sequence ID" value="MFC6764578.1"/>
    <property type="molecule type" value="Genomic_DNA"/>
</dbReference>
<sequence length="107" mass="11824">MTTINPETLREQLKNGEDVCVVDIRPEDDYEEDHIEGSQNRPIREALLSGDVEEALAELDDLPDDEDLVMVCDAGVASTETAHQLQDQGKDASALDGGLDAWKRDQE</sequence>
<dbReference type="PANTHER" id="PTHR43031:SF17">
    <property type="entry name" value="SULFURTRANSFERASE YTWF-RELATED"/>
    <property type="match status" value="1"/>
</dbReference>
<dbReference type="SMART" id="SM00450">
    <property type="entry name" value="RHOD"/>
    <property type="match status" value="1"/>
</dbReference>
<dbReference type="CDD" id="cd00158">
    <property type="entry name" value="RHOD"/>
    <property type="match status" value="1"/>
</dbReference>
<dbReference type="AlphaFoldDB" id="A0ABD5SHQ0"/>
<dbReference type="InterPro" id="IPR001763">
    <property type="entry name" value="Rhodanese-like_dom"/>
</dbReference>
<dbReference type="InterPro" id="IPR036873">
    <property type="entry name" value="Rhodanese-like_dom_sf"/>
</dbReference>
<proteinExistence type="predicted"/>
<dbReference type="Gene3D" id="3.40.250.10">
    <property type="entry name" value="Rhodanese-like domain"/>
    <property type="match status" value="1"/>
</dbReference>
<evidence type="ECO:0000313" key="4">
    <source>
        <dbReference type="Proteomes" id="UP001596383"/>
    </source>
</evidence>
<accession>A0ABD5SHQ0</accession>
<dbReference type="PANTHER" id="PTHR43031">
    <property type="entry name" value="FAD-DEPENDENT OXIDOREDUCTASE"/>
    <property type="match status" value="1"/>
</dbReference>